<comment type="caution">
    <text evidence="1">The sequence shown here is derived from an EMBL/GenBank/DDBJ whole genome shotgun (WGS) entry which is preliminary data.</text>
</comment>
<dbReference type="Proteomes" id="UP000280955">
    <property type="component" value="Unassembled WGS sequence"/>
</dbReference>
<evidence type="ECO:0000313" key="2">
    <source>
        <dbReference type="Proteomes" id="UP000280955"/>
    </source>
</evidence>
<reference evidence="1 2" key="1">
    <citation type="submission" date="2018-10" db="EMBL/GenBank/DDBJ databases">
        <title>Genomic Encyclopedia of Archaeal and Bacterial Type Strains, Phase II (KMG-II): from individual species to whole genera.</title>
        <authorList>
            <person name="Goeker M."/>
        </authorList>
    </citation>
    <scope>NUCLEOTIDE SEQUENCE [LARGE SCALE GENOMIC DNA]</scope>
    <source>
        <strain evidence="1 2">DSM 15149</strain>
    </source>
</reference>
<evidence type="ECO:0000313" key="1">
    <source>
        <dbReference type="EMBL" id="RKS57767.1"/>
    </source>
</evidence>
<sequence>MSGICFDIVEKLFMNGRNQAVSLPAVYRFDFDEVFIRKDTETGDVMLSCNLPDWDGFFAALKETIIPDDFLSKEERCQQEQSRDPFEGWKE</sequence>
<gene>
    <name evidence="1" type="ORF">BDD30_2580</name>
</gene>
<accession>A0ABX9SLY2</accession>
<name>A0ABX9SLY2_9GAMM</name>
<keyword evidence="2" id="KW-1185">Reference proteome</keyword>
<protein>
    <submittedName>
        <fullName evidence="1">Antitoxin VapB</fullName>
    </submittedName>
</protein>
<dbReference type="EMBL" id="RBLJ01000003">
    <property type="protein sequence ID" value="RKS57767.1"/>
    <property type="molecule type" value="Genomic_DNA"/>
</dbReference>
<proteinExistence type="predicted"/>
<organism evidence="1 2">
    <name type="scientific">Photorhabdus asymbiotica</name>
    <dbReference type="NCBI Taxonomy" id="291112"/>
    <lineage>
        <taxon>Bacteria</taxon>
        <taxon>Pseudomonadati</taxon>
        <taxon>Pseudomonadota</taxon>
        <taxon>Gammaproteobacteria</taxon>
        <taxon>Enterobacterales</taxon>
        <taxon>Morganellaceae</taxon>
        <taxon>Photorhabdus</taxon>
    </lineage>
</organism>
<dbReference type="Gene3D" id="2.10.260.10">
    <property type="match status" value="1"/>
</dbReference>